<accession>A0AAD5R4S0</accession>
<proteinExistence type="predicted"/>
<dbReference type="EMBL" id="JAHQIW010006580">
    <property type="protein sequence ID" value="KAJ1369495.1"/>
    <property type="molecule type" value="Genomic_DNA"/>
</dbReference>
<organism evidence="1 2">
    <name type="scientific">Parelaphostrongylus tenuis</name>
    <name type="common">Meningeal worm</name>
    <dbReference type="NCBI Taxonomy" id="148309"/>
    <lineage>
        <taxon>Eukaryota</taxon>
        <taxon>Metazoa</taxon>
        <taxon>Ecdysozoa</taxon>
        <taxon>Nematoda</taxon>
        <taxon>Chromadorea</taxon>
        <taxon>Rhabditida</taxon>
        <taxon>Rhabditina</taxon>
        <taxon>Rhabditomorpha</taxon>
        <taxon>Strongyloidea</taxon>
        <taxon>Metastrongylidae</taxon>
        <taxon>Parelaphostrongylus</taxon>
    </lineage>
</organism>
<reference evidence="1" key="1">
    <citation type="submission" date="2021-06" db="EMBL/GenBank/DDBJ databases">
        <title>Parelaphostrongylus tenuis whole genome reference sequence.</title>
        <authorList>
            <person name="Garwood T.J."/>
            <person name="Larsen P.A."/>
            <person name="Fountain-Jones N.M."/>
            <person name="Garbe J.R."/>
            <person name="Macchietto M.G."/>
            <person name="Kania S.A."/>
            <person name="Gerhold R.W."/>
            <person name="Richards J.E."/>
            <person name="Wolf T.M."/>
        </authorList>
    </citation>
    <scope>NUCLEOTIDE SEQUENCE</scope>
    <source>
        <strain evidence="1">MNPRO001-30</strain>
        <tissue evidence="1">Meninges</tissue>
    </source>
</reference>
<protein>
    <submittedName>
        <fullName evidence="1">Uncharacterized protein</fullName>
    </submittedName>
</protein>
<name>A0AAD5R4S0_PARTN</name>
<dbReference type="AlphaFoldDB" id="A0AAD5R4S0"/>
<feature type="non-terminal residue" evidence="1">
    <location>
        <position position="95"/>
    </location>
</feature>
<keyword evidence="2" id="KW-1185">Reference proteome</keyword>
<evidence type="ECO:0000313" key="1">
    <source>
        <dbReference type="EMBL" id="KAJ1369495.1"/>
    </source>
</evidence>
<dbReference type="Proteomes" id="UP001196413">
    <property type="component" value="Unassembled WGS sequence"/>
</dbReference>
<comment type="caution">
    <text evidence="1">The sequence shown here is derived from an EMBL/GenBank/DDBJ whole genome shotgun (WGS) entry which is preliminary data.</text>
</comment>
<gene>
    <name evidence="1" type="ORF">KIN20_030971</name>
</gene>
<sequence length="95" mass="10522">GERKSCFDGASFMNLSLAPHSDGLRRVIKEGGGNGKESLHHHPIFPYHNYEEEIGTKLRIDLRKGSICTAATHTSRLSSADNEPRLKAINFTKTT</sequence>
<evidence type="ECO:0000313" key="2">
    <source>
        <dbReference type="Proteomes" id="UP001196413"/>
    </source>
</evidence>